<protein>
    <recommendedName>
        <fullName evidence="23">Folic acid synthesis protein FOL1</fullName>
        <ecNumber evidence="10">2.5.1.15</ecNumber>
        <ecNumber evidence="12">2.7.6.3</ecNumber>
        <ecNumber evidence="11">4.1.2.25</ecNumber>
    </recommendedName>
    <alternativeName>
        <fullName evidence="24">Folic acid synthesis protein fol1</fullName>
    </alternativeName>
</protein>
<dbReference type="GO" id="GO:0003848">
    <property type="term" value="F:2-amino-4-hydroxy-6-hydroxymethyldihydropteridine diphosphokinase activity"/>
    <property type="evidence" value="ECO:0007669"/>
    <property type="project" value="UniProtKB-EC"/>
</dbReference>
<dbReference type="GO" id="GO:0004156">
    <property type="term" value="F:dihydropteroate synthase activity"/>
    <property type="evidence" value="ECO:0007669"/>
    <property type="project" value="UniProtKB-EC"/>
</dbReference>
<dbReference type="InterPro" id="IPR006390">
    <property type="entry name" value="DHP_synth_dom"/>
</dbReference>
<evidence type="ECO:0000256" key="16">
    <source>
        <dbReference type="ARBA" id="ARBA00022777"/>
    </source>
</evidence>
<evidence type="ECO:0000256" key="8">
    <source>
        <dbReference type="ARBA" id="ARBA00009640"/>
    </source>
</evidence>
<comment type="cofactor">
    <cofactor evidence="4">
        <name>Mg(2+)</name>
        <dbReference type="ChEBI" id="CHEBI:18420"/>
    </cofactor>
</comment>
<dbReference type="InterPro" id="IPR035907">
    <property type="entry name" value="Hppk_sf"/>
</dbReference>
<dbReference type="Pfam" id="PF00809">
    <property type="entry name" value="Pterin_bind"/>
    <property type="match status" value="1"/>
</dbReference>
<dbReference type="InterPro" id="IPR000489">
    <property type="entry name" value="Pterin-binding_dom"/>
</dbReference>
<dbReference type="GO" id="GO:0016301">
    <property type="term" value="F:kinase activity"/>
    <property type="evidence" value="ECO:0007669"/>
    <property type="project" value="UniProtKB-KW"/>
</dbReference>
<keyword evidence="14" id="KW-0479">Metal-binding</keyword>
<evidence type="ECO:0000256" key="15">
    <source>
        <dbReference type="ARBA" id="ARBA00022741"/>
    </source>
</evidence>
<dbReference type="KEGG" id="uvi:66065185"/>
<evidence type="ECO:0000256" key="7">
    <source>
        <dbReference type="ARBA" id="ARBA00005051"/>
    </source>
</evidence>
<evidence type="ECO:0000256" key="12">
    <source>
        <dbReference type="ARBA" id="ARBA00013253"/>
    </source>
</evidence>
<dbReference type="Gene3D" id="3.30.70.560">
    <property type="entry name" value="7,8-Dihydro-6-hydroxymethylpterin-pyrophosphokinase HPPK"/>
    <property type="match status" value="1"/>
</dbReference>
<evidence type="ECO:0000256" key="18">
    <source>
        <dbReference type="ARBA" id="ARBA00022842"/>
    </source>
</evidence>
<dbReference type="NCBIfam" id="TIGR01496">
    <property type="entry name" value="DHPS"/>
    <property type="match status" value="1"/>
</dbReference>
<dbReference type="CDD" id="cd00739">
    <property type="entry name" value="DHPS"/>
    <property type="match status" value="1"/>
</dbReference>
<dbReference type="InterPro" id="IPR000550">
    <property type="entry name" value="Hppk"/>
</dbReference>
<feature type="region of interest" description="Disordered" evidence="25">
    <location>
        <begin position="1"/>
        <end position="30"/>
    </location>
</feature>
<comment type="pathway">
    <text evidence="7">Cofactor biosynthesis; tetrahydrofolate biosynthesis; 2-amino-4-hydroxy-6-hydroxymethyl-7,8-dihydropteridine diphosphate from 7,8-dihydroneopterin triphosphate: step 4/4.</text>
</comment>
<keyword evidence="28" id="KW-1185">Reference proteome</keyword>
<dbReference type="InterPro" id="IPR011005">
    <property type="entry name" value="Dihydropteroate_synth-like_sf"/>
</dbReference>
<dbReference type="PROSITE" id="PS00793">
    <property type="entry name" value="DHPS_2"/>
    <property type="match status" value="1"/>
</dbReference>
<dbReference type="EC" id="4.1.2.25" evidence="11"/>
<dbReference type="GO" id="GO:0005524">
    <property type="term" value="F:ATP binding"/>
    <property type="evidence" value="ECO:0007669"/>
    <property type="project" value="UniProtKB-KW"/>
</dbReference>
<keyword evidence="18" id="KW-0460">Magnesium</keyword>
<evidence type="ECO:0000256" key="5">
    <source>
        <dbReference type="ARBA" id="ARBA00004763"/>
    </source>
</evidence>
<dbReference type="GeneID" id="66065185"/>
<evidence type="ECO:0000256" key="11">
    <source>
        <dbReference type="ARBA" id="ARBA00013043"/>
    </source>
</evidence>
<evidence type="ECO:0000256" key="17">
    <source>
        <dbReference type="ARBA" id="ARBA00022840"/>
    </source>
</evidence>
<dbReference type="EC" id="2.7.6.3" evidence="12"/>
<keyword evidence="19" id="KW-0289">Folate biosynthesis</keyword>
<gene>
    <name evidence="27" type="ORF">UV8b_04407</name>
</gene>
<name>A0A8E5MHY0_USTVR</name>
<evidence type="ECO:0000256" key="24">
    <source>
        <dbReference type="ARBA" id="ARBA00068111"/>
    </source>
</evidence>
<evidence type="ECO:0000256" key="3">
    <source>
        <dbReference type="ARBA" id="ARBA00001353"/>
    </source>
</evidence>
<dbReference type="FunFam" id="3.20.20.20:FF:000006">
    <property type="entry name" value="Dihydropteroate synthase"/>
    <property type="match status" value="1"/>
</dbReference>
<proteinExistence type="inferred from homology"/>
<evidence type="ECO:0000256" key="1">
    <source>
        <dbReference type="ARBA" id="ARBA00000012"/>
    </source>
</evidence>
<dbReference type="Proteomes" id="UP000027002">
    <property type="component" value="Chromosome 3"/>
</dbReference>
<comment type="pathway">
    <text evidence="6">Cofactor biosynthesis; tetrahydrofolate biosynthesis; 2-amino-4-hydroxy-6-hydroxymethyl-7,8-dihydropteridine diphosphate from 7,8-dihydroneopterin triphosphate: step 3/4.</text>
</comment>
<evidence type="ECO:0000259" key="26">
    <source>
        <dbReference type="PROSITE" id="PS50972"/>
    </source>
</evidence>
<dbReference type="EC" id="2.5.1.15" evidence="10"/>
<dbReference type="NCBIfam" id="TIGR01498">
    <property type="entry name" value="folK"/>
    <property type="match status" value="1"/>
</dbReference>
<evidence type="ECO:0000256" key="10">
    <source>
        <dbReference type="ARBA" id="ARBA00012458"/>
    </source>
</evidence>
<evidence type="ECO:0000313" key="27">
    <source>
        <dbReference type="EMBL" id="QUC20166.1"/>
    </source>
</evidence>
<accession>A0A8E5MHY0</accession>
<feature type="compositionally biased region" description="Low complexity" evidence="25">
    <location>
        <begin position="1"/>
        <end position="21"/>
    </location>
</feature>
<evidence type="ECO:0000256" key="23">
    <source>
        <dbReference type="ARBA" id="ARBA00067568"/>
    </source>
</evidence>
<dbReference type="EMBL" id="CP072755">
    <property type="protein sequence ID" value="QUC20166.1"/>
    <property type="molecule type" value="Genomic_DNA"/>
</dbReference>
<reference evidence="27" key="1">
    <citation type="submission" date="2020-03" db="EMBL/GenBank/DDBJ databases">
        <title>A mixture of massive structural variations and highly conserved coding sequences in Ustilaginoidea virens genome.</title>
        <authorList>
            <person name="Zhang K."/>
            <person name="Zhao Z."/>
            <person name="Zhang Z."/>
            <person name="Li Y."/>
            <person name="Hsiang T."/>
            <person name="Sun W."/>
        </authorList>
    </citation>
    <scope>NUCLEOTIDE SEQUENCE</scope>
    <source>
        <strain evidence="27">UV-8b</strain>
    </source>
</reference>
<comment type="catalytic activity">
    <reaction evidence="2">
        <text>6-hydroxymethyl-7,8-dihydropterin + ATP = (7,8-dihydropterin-6-yl)methyl diphosphate + AMP + H(+)</text>
        <dbReference type="Rhea" id="RHEA:11412"/>
        <dbReference type="ChEBI" id="CHEBI:15378"/>
        <dbReference type="ChEBI" id="CHEBI:30616"/>
        <dbReference type="ChEBI" id="CHEBI:44841"/>
        <dbReference type="ChEBI" id="CHEBI:72950"/>
        <dbReference type="ChEBI" id="CHEBI:456215"/>
        <dbReference type="EC" id="2.7.6.3"/>
    </reaction>
</comment>
<keyword evidence="15" id="KW-0547">Nucleotide-binding</keyword>
<organism evidence="27 28">
    <name type="scientific">Ustilaginoidea virens</name>
    <name type="common">Rice false smut fungus</name>
    <name type="synonym">Villosiclava virens</name>
    <dbReference type="NCBI Taxonomy" id="1159556"/>
    <lineage>
        <taxon>Eukaryota</taxon>
        <taxon>Fungi</taxon>
        <taxon>Dikarya</taxon>
        <taxon>Ascomycota</taxon>
        <taxon>Pezizomycotina</taxon>
        <taxon>Sordariomycetes</taxon>
        <taxon>Hypocreomycetidae</taxon>
        <taxon>Hypocreales</taxon>
        <taxon>Clavicipitaceae</taxon>
        <taxon>Ustilaginoidea</taxon>
    </lineage>
</organism>
<dbReference type="PANTHER" id="PTHR20941:SF1">
    <property type="entry name" value="FOLIC ACID SYNTHESIS PROTEIN FOL1"/>
    <property type="match status" value="1"/>
</dbReference>
<keyword evidence="16" id="KW-0418">Kinase</keyword>
<evidence type="ECO:0000256" key="22">
    <source>
        <dbReference type="ARBA" id="ARBA00061548"/>
    </source>
</evidence>
<evidence type="ECO:0000313" key="28">
    <source>
        <dbReference type="Proteomes" id="UP000027002"/>
    </source>
</evidence>
<keyword evidence="17" id="KW-0067">ATP-binding</keyword>
<comment type="catalytic activity">
    <reaction evidence="1">
        <text>(7,8-dihydropterin-6-yl)methyl diphosphate + 4-aminobenzoate = 7,8-dihydropteroate + diphosphate</text>
        <dbReference type="Rhea" id="RHEA:19949"/>
        <dbReference type="ChEBI" id="CHEBI:17836"/>
        <dbReference type="ChEBI" id="CHEBI:17839"/>
        <dbReference type="ChEBI" id="CHEBI:33019"/>
        <dbReference type="ChEBI" id="CHEBI:72950"/>
        <dbReference type="EC" id="2.5.1.15"/>
    </reaction>
</comment>
<evidence type="ECO:0000256" key="13">
    <source>
        <dbReference type="ARBA" id="ARBA00022679"/>
    </source>
</evidence>
<dbReference type="PANTHER" id="PTHR20941">
    <property type="entry name" value="FOLATE SYNTHESIS PROTEINS"/>
    <property type="match status" value="1"/>
</dbReference>
<dbReference type="RefSeq" id="XP_042997839.1">
    <property type="nucleotide sequence ID" value="XM_043141905.1"/>
</dbReference>
<comment type="similarity">
    <text evidence="22">In the central section; belongs to the HPPK family.</text>
</comment>
<keyword evidence="20" id="KW-0511">Multifunctional enzyme</keyword>
<dbReference type="SUPFAM" id="SSF51717">
    <property type="entry name" value="Dihydropteroate synthetase-like"/>
    <property type="match status" value="1"/>
</dbReference>
<dbReference type="Pfam" id="PF01288">
    <property type="entry name" value="HPPK"/>
    <property type="match status" value="1"/>
</dbReference>
<feature type="domain" description="Pterin-binding" evidence="26">
    <location>
        <begin position="215"/>
        <end position="476"/>
    </location>
</feature>
<dbReference type="InterPro" id="IPR045031">
    <property type="entry name" value="DHP_synth-like"/>
</dbReference>
<dbReference type="GO" id="GO:0046654">
    <property type="term" value="P:tetrahydrofolate biosynthetic process"/>
    <property type="evidence" value="ECO:0007669"/>
    <property type="project" value="UniProtKB-UniPathway"/>
</dbReference>
<dbReference type="SUPFAM" id="SSF55083">
    <property type="entry name" value="6-hydroxymethyl-7,8-dihydropterin pyrophosphokinase, HPPK"/>
    <property type="match status" value="1"/>
</dbReference>
<comment type="similarity">
    <text evidence="9">In the C-terminal section; belongs to the DHPS family.</text>
</comment>
<evidence type="ECO:0000256" key="20">
    <source>
        <dbReference type="ARBA" id="ARBA00023268"/>
    </source>
</evidence>
<evidence type="ECO:0000256" key="21">
    <source>
        <dbReference type="ARBA" id="ARBA00058009"/>
    </source>
</evidence>
<dbReference type="GO" id="GO:0046656">
    <property type="term" value="P:folic acid biosynthetic process"/>
    <property type="evidence" value="ECO:0007669"/>
    <property type="project" value="UniProtKB-KW"/>
</dbReference>
<dbReference type="Gene3D" id="3.20.20.20">
    <property type="entry name" value="Dihydropteroate synthase-like"/>
    <property type="match status" value="1"/>
</dbReference>
<dbReference type="GO" id="GO:0004150">
    <property type="term" value="F:dihydroneopterin aldolase activity"/>
    <property type="evidence" value="ECO:0007669"/>
    <property type="project" value="UniProtKB-EC"/>
</dbReference>
<dbReference type="GO" id="GO:0005740">
    <property type="term" value="C:mitochondrial envelope"/>
    <property type="evidence" value="ECO:0007669"/>
    <property type="project" value="TreeGrafter"/>
</dbReference>
<evidence type="ECO:0000256" key="2">
    <source>
        <dbReference type="ARBA" id="ARBA00000198"/>
    </source>
</evidence>
<comment type="catalytic activity">
    <reaction evidence="3">
        <text>7,8-dihydroneopterin = 6-hydroxymethyl-7,8-dihydropterin + glycolaldehyde</text>
        <dbReference type="Rhea" id="RHEA:10540"/>
        <dbReference type="ChEBI" id="CHEBI:17001"/>
        <dbReference type="ChEBI" id="CHEBI:17071"/>
        <dbReference type="ChEBI" id="CHEBI:44841"/>
        <dbReference type="EC" id="4.1.2.25"/>
    </reaction>
</comment>
<comment type="pathway">
    <text evidence="5">Cofactor biosynthesis; tetrahydrofolate biosynthesis; 7,8-dihydrofolate from 2-amino-4-hydroxy-6-hydroxymethyl-7,8-dihydropteridine diphosphate and 4-aminobenzoate: step 1/2.</text>
</comment>
<evidence type="ECO:0000256" key="6">
    <source>
        <dbReference type="ARBA" id="ARBA00005013"/>
    </source>
</evidence>
<sequence length="484" mass="53160">MMRTASRSWRFSSPISSPRPSRYAHSGCGARGKTRKQKAYIALGSNLGDRVAEIERACNELDRRGISVTRTSSLWETEPMYVLDQDRFINGACEVETDLEPLALLDQLQSIENDMGRRKLVDKGPRNIDLDILLYGDETVHHDRLTVPHVGICEREFVLRPLSELVPFKLLPPPKPRKRIQDYLNELPVSEPLSSVTPIRGPSQMLTPLAHGRKTRVMTILNLTPDSFSDGGKHSLGQLRDTVLHHIRSGASIIDVGGQSTAPGRPEVSAEEEASRVIPAIQLIRSLPEARHVAISVDTYRSSVAERAVASGADMVNDVSAGLLDPDMLPTAARLGTTICLMHMRGTPRNMMEFVNYDDGLIPGIASELSRRVAAAEAAGIRRWRIVLDPGVGFSKTGRQNAEVLRRLDELRTWPGLMNLPWLVGSSRKSFIGGVTGEKEPSERKWGTAATVAAAVRGGADVVRVHDTAEMGKVTAMADAIWRP</sequence>
<dbReference type="AlphaFoldDB" id="A0A8E5MHY0"/>
<dbReference type="CDD" id="cd00483">
    <property type="entry name" value="HPPK"/>
    <property type="match status" value="1"/>
</dbReference>
<dbReference type="PROSITE" id="PS00794">
    <property type="entry name" value="HPPK"/>
    <property type="match status" value="1"/>
</dbReference>
<evidence type="ECO:0000256" key="14">
    <source>
        <dbReference type="ARBA" id="ARBA00022723"/>
    </source>
</evidence>
<keyword evidence="13" id="KW-0808">Transferase</keyword>
<evidence type="ECO:0000256" key="9">
    <source>
        <dbReference type="ARBA" id="ARBA00009951"/>
    </source>
</evidence>
<evidence type="ECO:0000256" key="25">
    <source>
        <dbReference type="SAM" id="MobiDB-lite"/>
    </source>
</evidence>
<dbReference type="UniPathway" id="UPA00077">
    <property type="reaction ID" value="UER00155"/>
</dbReference>
<comment type="similarity">
    <text evidence="8">In the N-terminal section; belongs to the DHNA family.</text>
</comment>
<dbReference type="GO" id="GO:0046872">
    <property type="term" value="F:metal ion binding"/>
    <property type="evidence" value="ECO:0007669"/>
    <property type="project" value="UniProtKB-KW"/>
</dbReference>
<evidence type="ECO:0000256" key="4">
    <source>
        <dbReference type="ARBA" id="ARBA00001946"/>
    </source>
</evidence>
<dbReference type="PROSITE" id="PS50972">
    <property type="entry name" value="PTERIN_BINDING"/>
    <property type="match status" value="1"/>
</dbReference>
<evidence type="ECO:0000256" key="19">
    <source>
        <dbReference type="ARBA" id="ARBA00022909"/>
    </source>
</evidence>
<dbReference type="OrthoDB" id="615426at2759"/>
<comment type="function">
    <text evidence="21">Catalyzes three sequential steps of tetrahydrofolate biosynthesis.</text>
</comment>